<comment type="caution">
    <text evidence="2">The sequence shown here is derived from an EMBL/GenBank/DDBJ whole genome shotgun (WGS) entry which is preliminary data.</text>
</comment>
<organism evidence="2 3">
    <name type="scientific">Goodea atripinnis</name>
    <dbReference type="NCBI Taxonomy" id="208336"/>
    <lineage>
        <taxon>Eukaryota</taxon>
        <taxon>Metazoa</taxon>
        <taxon>Chordata</taxon>
        <taxon>Craniata</taxon>
        <taxon>Vertebrata</taxon>
        <taxon>Euteleostomi</taxon>
        <taxon>Actinopterygii</taxon>
        <taxon>Neopterygii</taxon>
        <taxon>Teleostei</taxon>
        <taxon>Neoteleostei</taxon>
        <taxon>Acanthomorphata</taxon>
        <taxon>Ovalentaria</taxon>
        <taxon>Atherinomorphae</taxon>
        <taxon>Cyprinodontiformes</taxon>
        <taxon>Goodeidae</taxon>
        <taxon>Goodea</taxon>
    </lineage>
</organism>
<evidence type="ECO:0000313" key="3">
    <source>
        <dbReference type="Proteomes" id="UP001476798"/>
    </source>
</evidence>
<name>A0ABV0PA57_9TELE</name>
<sequence>MRSRGPSTEPWGNPCDRGAGSGHGPPTAPNEMLILDGWRVMITSPPLTSDLDIISAKMEKPQIKEPLNVSWSNATQACGNSMGQQVIFS</sequence>
<evidence type="ECO:0000256" key="1">
    <source>
        <dbReference type="SAM" id="MobiDB-lite"/>
    </source>
</evidence>
<gene>
    <name evidence="2" type="ORF">GOODEAATRI_000360</name>
</gene>
<protein>
    <submittedName>
        <fullName evidence="2">Uncharacterized protein</fullName>
    </submittedName>
</protein>
<evidence type="ECO:0000313" key="2">
    <source>
        <dbReference type="EMBL" id="MEQ2180338.1"/>
    </source>
</evidence>
<dbReference type="EMBL" id="JAHRIO010069976">
    <property type="protein sequence ID" value="MEQ2180338.1"/>
    <property type="molecule type" value="Genomic_DNA"/>
</dbReference>
<accession>A0ABV0PA57</accession>
<proteinExistence type="predicted"/>
<feature type="region of interest" description="Disordered" evidence="1">
    <location>
        <begin position="1"/>
        <end position="31"/>
    </location>
</feature>
<reference evidence="2 3" key="1">
    <citation type="submission" date="2021-06" db="EMBL/GenBank/DDBJ databases">
        <authorList>
            <person name="Palmer J.M."/>
        </authorList>
    </citation>
    <scope>NUCLEOTIDE SEQUENCE [LARGE SCALE GENOMIC DNA]</scope>
    <source>
        <strain evidence="2 3">GA_2019</strain>
        <tissue evidence="2">Muscle</tissue>
    </source>
</reference>
<keyword evidence="3" id="KW-1185">Reference proteome</keyword>
<dbReference type="Proteomes" id="UP001476798">
    <property type="component" value="Unassembled WGS sequence"/>
</dbReference>